<dbReference type="Gene3D" id="1.10.443.10">
    <property type="entry name" value="Intergrase catalytic core"/>
    <property type="match status" value="1"/>
</dbReference>
<dbReference type="AlphaFoldDB" id="A0A0A9Y9V2"/>
<dbReference type="InterPro" id="IPR013762">
    <property type="entry name" value="Integrase-like_cat_sf"/>
</dbReference>
<feature type="non-terminal residue" evidence="4">
    <location>
        <position position="184"/>
    </location>
</feature>
<dbReference type="InterPro" id="IPR002104">
    <property type="entry name" value="Integrase_catalytic"/>
</dbReference>
<dbReference type="PANTHER" id="PTHR35617">
    <property type="entry name" value="PHAGE_INTEGRASE DOMAIN-CONTAINING PROTEIN"/>
    <property type="match status" value="1"/>
</dbReference>
<evidence type="ECO:0000313" key="4">
    <source>
        <dbReference type="EMBL" id="JAG26310.1"/>
    </source>
</evidence>
<dbReference type="GO" id="GO:0006310">
    <property type="term" value="P:DNA recombination"/>
    <property type="evidence" value="ECO:0007669"/>
    <property type="project" value="UniProtKB-KW"/>
</dbReference>
<feature type="chain" id="PRO_5002053394" evidence="2">
    <location>
        <begin position="18"/>
        <end position="184"/>
    </location>
</feature>
<keyword evidence="1" id="KW-0233">DNA recombination</keyword>
<dbReference type="PANTHER" id="PTHR35617:SF3">
    <property type="entry name" value="CORE-BINDING (CB) DOMAIN-CONTAINING PROTEIN"/>
    <property type="match status" value="1"/>
</dbReference>
<dbReference type="PROSITE" id="PS51898">
    <property type="entry name" value="TYR_RECOMBINASE"/>
    <property type="match status" value="1"/>
</dbReference>
<gene>
    <name evidence="4" type="primary">xerD_7</name>
    <name evidence="4" type="ORF">CM83_841</name>
</gene>
<dbReference type="GO" id="GO:0015074">
    <property type="term" value="P:DNA integration"/>
    <property type="evidence" value="ECO:0007669"/>
    <property type="project" value="InterPro"/>
</dbReference>
<dbReference type="CDD" id="cd00397">
    <property type="entry name" value="DNA_BRE_C"/>
    <property type="match status" value="1"/>
</dbReference>
<feature type="domain" description="Tyr recombinase" evidence="3">
    <location>
        <begin position="1"/>
        <end position="182"/>
    </location>
</feature>
<feature type="signal peptide" evidence="2">
    <location>
        <begin position="1"/>
        <end position="17"/>
    </location>
</feature>
<accession>A0A0A9Y9V2</accession>
<protein>
    <submittedName>
        <fullName evidence="4">Tyrosine recombinase XerD</fullName>
    </submittedName>
</protein>
<dbReference type="GO" id="GO:0003677">
    <property type="term" value="F:DNA binding"/>
    <property type="evidence" value="ECO:0007669"/>
    <property type="project" value="InterPro"/>
</dbReference>
<proteinExistence type="predicted"/>
<dbReference type="InterPro" id="IPR011010">
    <property type="entry name" value="DNA_brk_join_enz"/>
</dbReference>
<evidence type="ECO:0000256" key="1">
    <source>
        <dbReference type="ARBA" id="ARBA00023172"/>
    </source>
</evidence>
<organism evidence="4">
    <name type="scientific">Lygus hesperus</name>
    <name type="common">Western plant bug</name>
    <dbReference type="NCBI Taxonomy" id="30085"/>
    <lineage>
        <taxon>Eukaryota</taxon>
        <taxon>Metazoa</taxon>
        <taxon>Ecdysozoa</taxon>
        <taxon>Arthropoda</taxon>
        <taxon>Hexapoda</taxon>
        <taxon>Insecta</taxon>
        <taxon>Pterygota</taxon>
        <taxon>Neoptera</taxon>
        <taxon>Paraneoptera</taxon>
        <taxon>Hemiptera</taxon>
        <taxon>Heteroptera</taxon>
        <taxon>Panheteroptera</taxon>
        <taxon>Cimicomorpha</taxon>
        <taxon>Miridae</taxon>
        <taxon>Mirini</taxon>
        <taxon>Lygus</taxon>
    </lineage>
</organism>
<dbReference type="EMBL" id="GBHO01017294">
    <property type="protein sequence ID" value="JAG26310.1"/>
    <property type="molecule type" value="Transcribed_RNA"/>
</dbReference>
<feature type="non-terminal residue" evidence="4">
    <location>
        <position position="1"/>
    </location>
</feature>
<keyword evidence="2" id="KW-0732">Signal</keyword>
<reference evidence="4" key="1">
    <citation type="journal article" date="2014" name="PLoS ONE">
        <title>Transcriptome-Based Identification of ABC Transporters in the Western Tarnished Plant Bug Lygus hesperus.</title>
        <authorList>
            <person name="Hull J.J."/>
            <person name="Chaney K."/>
            <person name="Geib S.M."/>
            <person name="Fabrick J.A."/>
            <person name="Brent C.S."/>
            <person name="Walsh D."/>
            <person name="Lavine L.C."/>
        </authorList>
    </citation>
    <scope>NUCLEOTIDE SEQUENCE</scope>
</reference>
<evidence type="ECO:0000256" key="2">
    <source>
        <dbReference type="SAM" id="SignalP"/>
    </source>
</evidence>
<reference evidence="4" key="2">
    <citation type="submission" date="2014-07" db="EMBL/GenBank/DDBJ databases">
        <authorList>
            <person name="Hull J."/>
        </authorList>
    </citation>
    <scope>NUCLEOTIDE SEQUENCE</scope>
</reference>
<evidence type="ECO:0000259" key="3">
    <source>
        <dbReference type="PROSITE" id="PS51898"/>
    </source>
</evidence>
<sequence>LLQIASKFIVLLLLATAQRLQIIAFIKVSDVEVGDNMGLKIMISEKLKTTRAYKNQPCITIPFFPQRPLLCITGLMKRYLDSSAPLRPPGVTALFILAREPYTAASRQTVSKWVGKILQEAGVDKMFKPHSTRHASVSAAARAGASLDIIFRSAGWTEKSKVFAKFYNRPLAHSSTLFSHIFSN</sequence>
<name>A0A0A9Y9V2_LYGHE</name>
<dbReference type="Pfam" id="PF00589">
    <property type="entry name" value="Phage_integrase"/>
    <property type="match status" value="1"/>
</dbReference>
<dbReference type="SUPFAM" id="SSF56349">
    <property type="entry name" value="DNA breaking-rejoining enzymes"/>
    <property type="match status" value="1"/>
</dbReference>